<evidence type="ECO:0000313" key="1">
    <source>
        <dbReference type="EMBL" id="MPM45416.1"/>
    </source>
</evidence>
<evidence type="ECO:0008006" key="2">
    <source>
        <dbReference type="Google" id="ProtNLM"/>
    </source>
</evidence>
<proteinExistence type="predicted"/>
<reference evidence="1" key="1">
    <citation type="submission" date="2019-08" db="EMBL/GenBank/DDBJ databases">
        <authorList>
            <person name="Kucharzyk K."/>
            <person name="Murdoch R.W."/>
            <person name="Higgins S."/>
            <person name="Loffler F."/>
        </authorList>
    </citation>
    <scope>NUCLEOTIDE SEQUENCE</scope>
</reference>
<dbReference type="InterPro" id="IPR008930">
    <property type="entry name" value="Terpenoid_cyclase/PrenylTrfase"/>
</dbReference>
<dbReference type="SUPFAM" id="SSF48239">
    <property type="entry name" value="Terpenoid cyclases/Protein prenyltransferases"/>
    <property type="match status" value="1"/>
</dbReference>
<organism evidence="1">
    <name type="scientific">bioreactor metagenome</name>
    <dbReference type="NCBI Taxonomy" id="1076179"/>
    <lineage>
        <taxon>unclassified sequences</taxon>
        <taxon>metagenomes</taxon>
        <taxon>ecological metagenomes</taxon>
    </lineage>
</organism>
<comment type="caution">
    <text evidence="1">The sequence shown here is derived from an EMBL/GenBank/DDBJ whole genome shotgun (WGS) entry which is preliminary data.</text>
</comment>
<dbReference type="Gene3D" id="1.50.10.20">
    <property type="match status" value="1"/>
</dbReference>
<dbReference type="EMBL" id="VSSQ01010867">
    <property type="protein sequence ID" value="MPM45416.1"/>
    <property type="molecule type" value="Genomic_DNA"/>
</dbReference>
<name>A0A644ZXH1_9ZZZZ</name>
<accession>A0A644ZXH1</accession>
<protein>
    <recommendedName>
        <fullName evidence="2">Nitrogen fixation protein NifH</fullName>
    </recommendedName>
</protein>
<gene>
    <name evidence="1" type="ORF">SDC9_92103</name>
</gene>
<dbReference type="AlphaFoldDB" id="A0A644ZXH1"/>
<sequence>MEWRTHLKADPTDWLLSSQNPSIRYFTRKDILDFSPLNPLLTAEREQISTRGYVPSLLEAMESSEYRKTFNRYYVYKYKGLVWSLLTLAEVGAERNNAIEMYAEYLLEHAQERNDGGFAMHSCKAGGGRNTEVIPCLTGNLVYSLCKFGYQDDPRLKKALSYLVHFLVLNDGEEVDPQVPPYNRYEECWGKHTCHMAVVKSLKAFAALDPSLWDVDLKTTMDKAIEFVLIHHIHKRSHNLSRNTKPGWLNFGFPLMYQTDVLEILDILTTLGVKDERMEEAITVVKAKQQESGRWRVENTYGSDRLLIPIGTKDEESEWVTLRALRVLKRYHQL</sequence>